<keyword evidence="2" id="KW-0560">Oxidoreductase</keyword>
<accession>A0ABV2PD04</accession>
<dbReference type="SUPFAM" id="SSF51735">
    <property type="entry name" value="NAD(P)-binding Rossmann-fold domains"/>
    <property type="match status" value="1"/>
</dbReference>
<comment type="caution">
    <text evidence="7">The sequence shown here is derived from an EMBL/GenBank/DDBJ whole genome shotgun (WGS) entry which is preliminary data.</text>
</comment>
<keyword evidence="8" id="KW-1185">Reference proteome</keyword>
<name>A0ABV2PD04_9MICC</name>
<organism evidence="7 8">
    <name type="scientific">Arthrobacter bambusae</name>
    <dbReference type="NCBI Taxonomy" id="1338426"/>
    <lineage>
        <taxon>Bacteria</taxon>
        <taxon>Bacillati</taxon>
        <taxon>Actinomycetota</taxon>
        <taxon>Actinomycetes</taxon>
        <taxon>Micrococcales</taxon>
        <taxon>Micrococcaceae</taxon>
        <taxon>Arthrobacter</taxon>
    </lineage>
</organism>
<evidence type="ECO:0000259" key="5">
    <source>
        <dbReference type="Pfam" id="PF01408"/>
    </source>
</evidence>
<dbReference type="Gene3D" id="3.40.50.720">
    <property type="entry name" value="NAD(P)-binding Rossmann-like Domain"/>
    <property type="match status" value="1"/>
</dbReference>
<feature type="compositionally biased region" description="Low complexity" evidence="4">
    <location>
        <begin position="350"/>
        <end position="369"/>
    </location>
</feature>
<reference evidence="7 8" key="1">
    <citation type="submission" date="2024-06" db="EMBL/GenBank/DDBJ databases">
        <title>Sorghum-associated microbial communities from plants grown in Nebraska, USA.</title>
        <authorList>
            <person name="Schachtman D."/>
        </authorList>
    </citation>
    <scope>NUCLEOTIDE SEQUENCE [LARGE SCALE GENOMIC DNA]</scope>
    <source>
        <strain evidence="7 8">3552</strain>
    </source>
</reference>
<keyword evidence="3" id="KW-0520">NAD</keyword>
<feature type="domain" description="Gfo/Idh/MocA-like oxidoreductase N-terminal" evidence="5">
    <location>
        <begin position="19"/>
        <end position="141"/>
    </location>
</feature>
<evidence type="ECO:0000313" key="7">
    <source>
        <dbReference type="EMBL" id="MET4542674.1"/>
    </source>
</evidence>
<gene>
    <name evidence="7" type="ORF">ABIE37_004486</name>
</gene>
<protein>
    <submittedName>
        <fullName evidence="7">Dehydrogenase</fullName>
    </submittedName>
</protein>
<dbReference type="Proteomes" id="UP001549307">
    <property type="component" value="Unassembled WGS sequence"/>
</dbReference>
<evidence type="ECO:0000256" key="4">
    <source>
        <dbReference type="SAM" id="MobiDB-lite"/>
    </source>
</evidence>
<dbReference type="PANTHER" id="PTHR22604:SF105">
    <property type="entry name" value="TRANS-1,2-DIHYDROBENZENE-1,2-DIOL DEHYDROGENASE"/>
    <property type="match status" value="1"/>
</dbReference>
<proteinExistence type="inferred from homology"/>
<feature type="region of interest" description="Disordered" evidence="4">
    <location>
        <begin position="345"/>
        <end position="369"/>
    </location>
</feature>
<evidence type="ECO:0000256" key="2">
    <source>
        <dbReference type="ARBA" id="ARBA00023002"/>
    </source>
</evidence>
<dbReference type="InterPro" id="IPR050984">
    <property type="entry name" value="Gfo/Idh/MocA_domain"/>
</dbReference>
<dbReference type="Pfam" id="PF01408">
    <property type="entry name" value="GFO_IDH_MocA"/>
    <property type="match status" value="1"/>
</dbReference>
<evidence type="ECO:0000256" key="1">
    <source>
        <dbReference type="ARBA" id="ARBA00010928"/>
    </source>
</evidence>
<feature type="domain" description="GFO/IDH/MocA-like oxidoreductase" evidence="6">
    <location>
        <begin position="154"/>
        <end position="268"/>
    </location>
</feature>
<sequence length="369" mass="39013">MLPAPVSTVAPSVATGRSIRWGVVATGSIALRVVADLALLEDCILQAVSSRTEASARTFAGKFGFATAYSDMGTTPGYERLLADPAVDVVYIATPHAQHHAVALAALTAGKHVLCEKPIAMDAAQARELAGLAREKGLFLMEAVWTRFLPSFCRAVEILRSGEIGEPRWLQADLGFVPAYDPSARIWDPAAGGGALLDLAVYPLTWADGVFGEPGSMLASGVLTPEGVDLQNSLALSYPSGAYAQLITSIGAECPSVVTVGGSEGWLRSSAPLFNPAELIIQPRSGTPRTEKFEVLGHGFSYELREVTRCLQAGLTESPFMTPGESVGMMELLDEARRQMGLRYASDDQTPTAANPPADTPAPRTALRA</sequence>
<dbReference type="InterPro" id="IPR000683">
    <property type="entry name" value="Gfo/Idh/MocA-like_OxRdtase_N"/>
</dbReference>
<dbReference type="PANTHER" id="PTHR22604">
    <property type="entry name" value="OXIDOREDUCTASES"/>
    <property type="match status" value="1"/>
</dbReference>
<evidence type="ECO:0000313" key="8">
    <source>
        <dbReference type="Proteomes" id="UP001549307"/>
    </source>
</evidence>
<comment type="similarity">
    <text evidence="1">Belongs to the Gfo/Idh/MocA family.</text>
</comment>
<dbReference type="Pfam" id="PF22725">
    <property type="entry name" value="GFO_IDH_MocA_C3"/>
    <property type="match status" value="1"/>
</dbReference>
<dbReference type="SUPFAM" id="SSF55347">
    <property type="entry name" value="Glyceraldehyde-3-phosphate dehydrogenase-like, C-terminal domain"/>
    <property type="match status" value="1"/>
</dbReference>
<dbReference type="EMBL" id="JBEPSN010000018">
    <property type="protein sequence ID" value="MET4542674.1"/>
    <property type="molecule type" value="Genomic_DNA"/>
</dbReference>
<dbReference type="InterPro" id="IPR036291">
    <property type="entry name" value="NAD(P)-bd_dom_sf"/>
</dbReference>
<dbReference type="Gene3D" id="3.30.360.10">
    <property type="entry name" value="Dihydrodipicolinate Reductase, domain 2"/>
    <property type="match status" value="1"/>
</dbReference>
<dbReference type="InterPro" id="IPR055170">
    <property type="entry name" value="GFO_IDH_MocA-like_dom"/>
</dbReference>
<evidence type="ECO:0000256" key="3">
    <source>
        <dbReference type="ARBA" id="ARBA00023027"/>
    </source>
</evidence>
<evidence type="ECO:0000259" key="6">
    <source>
        <dbReference type="Pfam" id="PF22725"/>
    </source>
</evidence>